<comment type="caution">
    <text evidence="1">The sequence shown here is derived from an EMBL/GenBank/DDBJ whole genome shotgun (WGS) entry which is preliminary data.</text>
</comment>
<evidence type="ECO:0000313" key="2">
    <source>
        <dbReference type="Proteomes" id="UP000235145"/>
    </source>
</evidence>
<reference evidence="1 2" key="1">
    <citation type="journal article" date="2017" name="Nat. Commun.">
        <title>Genome assembly with in vitro proximity ligation data and whole-genome triplication in lettuce.</title>
        <authorList>
            <person name="Reyes-Chin-Wo S."/>
            <person name="Wang Z."/>
            <person name="Yang X."/>
            <person name="Kozik A."/>
            <person name="Arikit S."/>
            <person name="Song C."/>
            <person name="Xia L."/>
            <person name="Froenicke L."/>
            <person name="Lavelle D.O."/>
            <person name="Truco M.J."/>
            <person name="Xia R."/>
            <person name="Zhu S."/>
            <person name="Xu C."/>
            <person name="Xu H."/>
            <person name="Xu X."/>
            <person name="Cox K."/>
            <person name="Korf I."/>
            <person name="Meyers B.C."/>
            <person name="Michelmore R.W."/>
        </authorList>
    </citation>
    <scope>NUCLEOTIDE SEQUENCE [LARGE SCALE GENOMIC DNA]</scope>
    <source>
        <strain evidence="2">cv. Salinas</strain>
        <tissue evidence="1">Seedlings</tissue>
    </source>
</reference>
<dbReference type="EMBL" id="NBSK02000009">
    <property type="protein sequence ID" value="KAJ0188836.1"/>
    <property type="molecule type" value="Genomic_DNA"/>
</dbReference>
<organism evidence="1 2">
    <name type="scientific">Lactuca sativa</name>
    <name type="common">Garden lettuce</name>
    <dbReference type="NCBI Taxonomy" id="4236"/>
    <lineage>
        <taxon>Eukaryota</taxon>
        <taxon>Viridiplantae</taxon>
        <taxon>Streptophyta</taxon>
        <taxon>Embryophyta</taxon>
        <taxon>Tracheophyta</taxon>
        <taxon>Spermatophyta</taxon>
        <taxon>Magnoliopsida</taxon>
        <taxon>eudicotyledons</taxon>
        <taxon>Gunneridae</taxon>
        <taxon>Pentapetalae</taxon>
        <taxon>asterids</taxon>
        <taxon>campanulids</taxon>
        <taxon>Asterales</taxon>
        <taxon>Asteraceae</taxon>
        <taxon>Cichorioideae</taxon>
        <taxon>Cichorieae</taxon>
        <taxon>Lactucinae</taxon>
        <taxon>Lactuca</taxon>
    </lineage>
</organism>
<proteinExistence type="predicted"/>
<keyword evidence="2" id="KW-1185">Reference proteome</keyword>
<gene>
    <name evidence="1" type="ORF">LSAT_V11C900479860</name>
</gene>
<name>A0A9R1UK83_LACSA</name>
<dbReference type="AlphaFoldDB" id="A0A9R1UK83"/>
<dbReference type="Proteomes" id="UP000235145">
    <property type="component" value="Unassembled WGS sequence"/>
</dbReference>
<accession>A0A9R1UK83</accession>
<protein>
    <submittedName>
        <fullName evidence="1">Uncharacterized protein</fullName>
    </submittedName>
</protein>
<evidence type="ECO:0000313" key="1">
    <source>
        <dbReference type="EMBL" id="KAJ0188836.1"/>
    </source>
</evidence>
<sequence length="342" mass="39358">MVPLRVCALDLDSKRSRDLDPWSFMDQFGVIGLRLPFLGLNLLLMPCCGCISIKFRTLRDIHAWGGQIYVSRPAELGDDSVSQEGVRGLEFKAILAELFLRLGELSRGGPTIHDWDDSSSIGRDSACQAGQRVRRRLGNIFPSSQRFTETPKSWDFRVPRVRPRGPTESWGWRAPLRHIGQRVDRVSASSGYYVLEWYFGELTKLMLTVLRVMCFRNPDATSQQSYGRTHFDINNDPLDLEDDQPLRRPIGRNKAKKAASTALGYSVMDQFAEKFDRYVHVQETKAEMFSWVEQKMIETQSVIQIKTDMKILKMKAVDLGGEDLKLFLAMKEFVRVRRWNMR</sequence>